<dbReference type="GO" id="GO:0005829">
    <property type="term" value="C:cytosol"/>
    <property type="evidence" value="ECO:0007669"/>
    <property type="project" value="TreeGrafter"/>
</dbReference>
<dbReference type="SUPFAM" id="SSF47336">
    <property type="entry name" value="ACP-like"/>
    <property type="match status" value="2"/>
</dbReference>
<sequence>MTTPTIADIYELSPMQEAMLFHAVHSPGSRSSFNQLGCRIVGSLDSALFRAAWQQLVDRHPVMRTSFHWEEFDKPMQVVHAHAALPWVEDDWRDLAEDEQHTRWSEHLERDLSEGFALDRAPLVRCRLVRVADETHLFSWSHHHILADGWCLSLVIEEIFQVYGALTQGLPSALPAVRPYRDYIQWLQQREPQAARHYWTRYLEGFHSPTPLPTAARAEASERFGQGLAQVQADLSVDLSARLRQFAARHQLTLNTLAQAAWALVLSRYSAETDVVFGAVVSGRGANLPGIESMLGLFINTVPVRVRVDPRQPLVPWLKMIQARVASRAPFEYTPLPDIQRCSEVPLTTPLFESNVTFMNYPLDESLTHGAHGLAVDDVQLYNRADIPLEFVVTARDDWKMELSFDPQRFDEDTMRRMLGHVAATLDAFEADPNRLLGRLPMLSEAERHQLLETFNDTEVPFDAELTVVHRLEQAAAVYPERPAVEYRDTVLSAGELNARANRTAHRLLAAAELKPDSLVAICMHRSERLMEAIFAVWKCGAAYIPIDPNYPPSRIRTILEDSGADAIVTCDGLLPTDLAALAPVVYLDADYAVDNEIADASNPGRPVSPDSLAYVIYTSGSTGKPKGAMVEHAGMLNHMLAEIDEFSLSPSSVIAQTAPHCFDISVWQFFAAPLAGGKTVIVDDELVRDPARFLEYLEATKISLLELVPSYLAALLERASEQPALLRHLRDILVTGEMVSPALVAQWFEAFPDIAMVNAYGPAEASDDIAQHSMDRAPTTPYVPVGKPIRNVRIYVVDPQMNLCPIGVSGELCVSGVAVGRGYLNNEARTRETFLEDPFHPRRGVRMYRTGDIGCYLADGTILLHGRKDHQLKIRGYRIELGEIDNALAAIPAIRQAAALDYRDAGGRAALCAYVAFREGVSLSDAEIAAALSTTLPDYMVPGIYVVLDSLPLSSNGKIDRKSLPALDRSTLAAAGPEPTLPRNATETLLCRIWGEALGIPSPGIHDNIFALGGDSILSMRIVSLAAKAGLKITTRLIFQHPTVAELAAVATHSEIKAAEFVAASGPLPLTPIQKQFFAQRKVDQDQYNQAVLLEVPVDLDAGSLRHALRHAARWHDALRLRFHAGASDPSSWVQEVVDDQEIPVGVFDIAADQLEQHVAQSHASLDLLSGPVLRADLFRLDGGRSARLLLVAHHLVIDGVSWGALLETVYEAYTRLRNGNAPEFAGSGSSWTAWTRAISNWAGSGAADADLAHWQALSHATVPGLPLDRSAAADANSVSSAETIVVELGEAATTALLGAAPRAYEAQINDVLLAALARAVSDWSGSAEVLLDLEAHGREEVTTDLDVSRTVGWFTSLFPVLLKVEAEAHDPARLVASITAQLRTVPSAGITYGLLQDRLIGAAPQSQLLFNYLGQTDQVFTGARDWKQATEASGDGRNADQQREHLLDINAYVTGNRLHVAWEFSRAFHDTANIERLAQGYIAALESLVAGHTAQSVADHRSASGSSVADYAATGLSPASLQTLITSIPDEITDIYALTPTQQGMLFHSLYEPESDAYFSSLNFRIDGDLDVERFRRAWDAVIHRHDILRTSFHWEEIENPVQVVHRRVELPWHEEDLRAVSVVEAEQRWDAYLTQDRERGFDFTRAPLTRLGLFRLGPQAWRFYWSHHHILLDGWSSALLLSEVVATYQALPDNTGATRAAPPVFHDYVRWLERQDPAAAEHFWKTKLEDFPTPTPLVLGRPELDGTAAPGTYVEEQLLLSAADTRNLVAFAQTSRVTLNTIAQGVWAQLLSRYSGETDVVFGTIVSGRPASLPESDQMVGLFINTLPVRVRIDQRPTSAWLAQLQIDLAQQEDYAHYPLAEIQKFADLPPGVPLFQSLLIFQNYPVEEALADALDGLRIGEFQIADPNNYPLTLVVTPGESLSLQVLYDDGRFDRDTIVRLLRHVETLLIGLTSADDRPNGSIPLLTEAERNEILLDWNDTFTAIPSDRTLPELIEAVAAAHPERVAVRYGTVVRTYRDLVEGADRIARHLLQTAAIQPDDRIAVWMPRSDLMLETILAIWKVGAAYVPVDPAYPAQRVEAILTAAEPIIIVARDCVAPAALSSIPMIDPAHLPDEQHADAPSLPCSRPANLAYVIFTSGSTGKPKGAMVEHRGMLNHVLAMARRVELGAHSAVAQTASHCSDISVWQCFAALVSGATTVIYPDAVILEPTLLIDSLHRDRITAMQFVPSYLATFLVELERHALPTFQHLDTLVTIGETLQVSSAQVWFHLNPTVRLINAYGPTEASDSVAHYTMERAPNLPAIPIGKPIANLRLYVVDADMNLCPVGVKGEICIAGTGVGRGYLFDEKRTKAVFRDDPFSTEPGARLYHTGDIGCFGSDGNIHFFGRRDFQVKVRGYRIELGDIEAALTSLAGISNAVVVAREGTGGDKYLCGYASGTGWTSALLREALREKLPAHMVPDFVMLLPALPVTPNGKINRAALPLPDTSYVPEAVSAEPQTPTEAALLRIFAEVLGRQPNGIDDNFFEQGGQSIKAIQMVSRIRRELKLGVAIVDIFHAPTPRELAKKLVGTTTVDAEEIIPALPAQPSYAVSSAQKRIWLASRSADPSTYNMAGALQLNGAIDTERLVRAFDALVDRHESLRTVFAMIEGSLRQRVLTRAESGFRVEQMQFAQETSTEEIDRLIRTEAEQPFDLAAGPLLRVKLIRLSSVQHLLLLNMHHVISDAWSIRVLTDDLHALYAGRDLPALTIQYRDYAAWHNAHLESPRAAAHRDYWLEKLAAPVPRLQLALDYPRPERLSHTGQTLDLPLSDTQLAGLAELARARHTSTYSVILASFCVLLHRYTGREDIVIGSVSAGRDSEQLEAQIGVFLNTVVLRVPLHKSATVNEVIDAVSKASTEAIEHASYPFDLLLEDLKVRTPANHFPFFDIQANYISVPPARQDLQIADISQTDTTAKFDLSFQIVESEGKHLIQFIYNTRLFRPATIAAMRDRLLDIQEVFRRDPDTPVDRIALSSNAPAASPRVRVGLRLKTAPEPTADDALEEKT</sequence>
<dbReference type="InterPro" id="IPR023213">
    <property type="entry name" value="CAT-like_dom_sf"/>
</dbReference>
<comment type="similarity">
    <text evidence="2">Belongs to the ATP-dependent AMP-binding enzyme family.</text>
</comment>
<dbReference type="PROSITE" id="PS50075">
    <property type="entry name" value="CARRIER"/>
    <property type="match status" value="2"/>
</dbReference>
<dbReference type="Pfam" id="PF00501">
    <property type="entry name" value="AMP-binding"/>
    <property type="match status" value="2"/>
</dbReference>
<dbReference type="FunFam" id="1.10.1200.10:FF:000016">
    <property type="entry name" value="Non-ribosomal peptide synthase"/>
    <property type="match status" value="1"/>
</dbReference>
<dbReference type="SMART" id="SM00823">
    <property type="entry name" value="PKS_PP"/>
    <property type="match status" value="2"/>
</dbReference>
<dbReference type="NCBIfam" id="TIGR01720">
    <property type="entry name" value="NRPS-para261"/>
    <property type="match status" value="1"/>
</dbReference>
<dbReference type="Proteomes" id="UP000199548">
    <property type="component" value="Unassembled WGS sequence"/>
</dbReference>
<dbReference type="InterPro" id="IPR020845">
    <property type="entry name" value="AMP-binding_CS"/>
</dbReference>
<evidence type="ECO:0000256" key="4">
    <source>
        <dbReference type="ARBA" id="ARBA00022553"/>
    </source>
</evidence>
<dbReference type="FunFam" id="1.10.1200.10:FF:000005">
    <property type="entry name" value="Nonribosomal peptide synthetase 1"/>
    <property type="match status" value="1"/>
</dbReference>
<dbReference type="Gene3D" id="3.30.300.30">
    <property type="match status" value="2"/>
</dbReference>
<dbReference type="InterPro" id="IPR001242">
    <property type="entry name" value="Condensation_dom"/>
</dbReference>
<feature type="domain" description="Carrier" evidence="6">
    <location>
        <begin position="982"/>
        <end position="1056"/>
    </location>
</feature>
<dbReference type="FunFam" id="3.30.300.30:FF:000010">
    <property type="entry name" value="Enterobactin synthetase component F"/>
    <property type="match status" value="1"/>
</dbReference>
<dbReference type="InterPro" id="IPR010060">
    <property type="entry name" value="NRPS_synth"/>
</dbReference>
<protein>
    <submittedName>
        <fullName evidence="7">Non-ribosomal peptide synthase domain TIGR01720/amino acid adenylation domain-containing protein</fullName>
    </submittedName>
</protein>
<dbReference type="Pfam" id="PF13193">
    <property type="entry name" value="AMP-binding_C"/>
    <property type="match status" value="2"/>
</dbReference>
<dbReference type="Pfam" id="PF00550">
    <property type="entry name" value="PP-binding"/>
    <property type="match status" value="2"/>
</dbReference>
<dbReference type="GO" id="GO:0044550">
    <property type="term" value="P:secondary metabolite biosynthetic process"/>
    <property type="evidence" value="ECO:0007669"/>
    <property type="project" value="TreeGrafter"/>
</dbReference>
<keyword evidence="8" id="KW-1185">Reference proteome</keyword>
<dbReference type="Gene3D" id="3.30.559.30">
    <property type="entry name" value="Nonribosomal peptide synthetase, condensation domain"/>
    <property type="match status" value="4"/>
</dbReference>
<dbReference type="Gene3D" id="3.40.50.12780">
    <property type="entry name" value="N-terminal domain of ligase-like"/>
    <property type="match status" value="2"/>
</dbReference>
<evidence type="ECO:0000313" key="7">
    <source>
        <dbReference type="EMBL" id="SFJ46955.1"/>
    </source>
</evidence>
<keyword evidence="5" id="KW-0677">Repeat</keyword>
<dbReference type="PANTHER" id="PTHR45527">
    <property type="entry name" value="NONRIBOSOMAL PEPTIDE SYNTHETASE"/>
    <property type="match status" value="1"/>
</dbReference>
<keyword evidence="3" id="KW-0596">Phosphopantetheine</keyword>
<dbReference type="RefSeq" id="WP_091016599.1">
    <property type="nucleotide sequence ID" value="NZ_FOQU01000007.1"/>
</dbReference>
<keyword evidence="4" id="KW-0597">Phosphoprotein</keyword>
<evidence type="ECO:0000256" key="1">
    <source>
        <dbReference type="ARBA" id="ARBA00001957"/>
    </source>
</evidence>
<dbReference type="PANTHER" id="PTHR45527:SF1">
    <property type="entry name" value="FATTY ACID SYNTHASE"/>
    <property type="match status" value="1"/>
</dbReference>
<dbReference type="STRING" id="420953.SAMN05192543_107306"/>
<dbReference type="GO" id="GO:0031177">
    <property type="term" value="F:phosphopantetheine binding"/>
    <property type="evidence" value="ECO:0007669"/>
    <property type="project" value="InterPro"/>
</dbReference>
<accession>A0A1I3RKW5</accession>
<dbReference type="CDD" id="cd05930">
    <property type="entry name" value="A_NRPS"/>
    <property type="match status" value="2"/>
</dbReference>
<dbReference type="Pfam" id="PF00668">
    <property type="entry name" value="Condensation"/>
    <property type="match status" value="4"/>
</dbReference>
<reference evidence="7 8" key="1">
    <citation type="submission" date="2016-10" db="EMBL/GenBank/DDBJ databases">
        <authorList>
            <person name="de Groot N.N."/>
        </authorList>
    </citation>
    <scope>NUCLEOTIDE SEQUENCE [LARGE SCALE GENOMIC DNA]</scope>
    <source>
        <strain evidence="7 8">LMG 23650</strain>
    </source>
</reference>
<dbReference type="GO" id="GO:0072330">
    <property type="term" value="P:monocarboxylic acid biosynthetic process"/>
    <property type="evidence" value="ECO:0007669"/>
    <property type="project" value="UniProtKB-ARBA"/>
</dbReference>
<evidence type="ECO:0000256" key="3">
    <source>
        <dbReference type="ARBA" id="ARBA00022450"/>
    </source>
</evidence>
<evidence type="ECO:0000256" key="2">
    <source>
        <dbReference type="ARBA" id="ARBA00006432"/>
    </source>
</evidence>
<dbReference type="InterPro" id="IPR042099">
    <property type="entry name" value="ANL_N_sf"/>
</dbReference>
<feature type="domain" description="Carrier" evidence="6">
    <location>
        <begin position="2501"/>
        <end position="2576"/>
    </location>
</feature>
<dbReference type="InterPro" id="IPR010071">
    <property type="entry name" value="AA_adenyl_dom"/>
</dbReference>
<organism evidence="7 8">
    <name type="scientific">Paraburkholderia megapolitana</name>
    <dbReference type="NCBI Taxonomy" id="420953"/>
    <lineage>
        <taxon>Bacteria</taxon>
        <taxon>Pseudomonadati</taxon>
        <taxon>Pseudomonadota</taxon>
        <taxon>Betaproteobacteria</taxon>
        <taxon>Burkholderiales</taxon>
        <taxon>Burkholderiaceae</taxon>
        <taxon>Paraburkholderia</taxon>
    </lineage>
</organism>
<dbReference type="FunFam" id="3.40.50.980:FF:000001">
    <property type="entry name" value="Non-ribosomal peptide synthetase"/>
    <property type="match status" value="1"/>
</dbReference>
<dbReference type="InterPro" id="IPR009081">
    <property type="entry name" value="PP-bd_ACP"/>
</dbReference>
<evidence type="ECO:0000313" key="8">
    <source>
        <dbReference type="Proteomes" id="UP000199548"/>
    </source>
</evidence>
<dbReference type="GO" id="GO:0043041">
    <property type="term" value="P:amino acid activation for nonribosomal peptide biosynthetic process"/>
    <property type="evidence" value="ECO:0007669"/>
    <property type="project" value="TreeGrafter"/>
</dbReference>
<dbReference type="CDD" id="cd19534">
    <property type="entry name" value="E_NRPS"/>
    <property type="match status" value="1"/>
</dbReference>
<dbReference type="GO" id="GO:0003824">
    <property type="term" value="F:catalytic activity"/>
    <property type="evidence" value="ECO:0007669"/>
    <property type="project" value="InterPro"/>
</dbReference>
<dbReference type="InterPro" id="IPR020806">
    <property type="entry name" value="PKS_PP-bd"/>
</dbReference>
<dbReference type="InterPro" id="IPR006162">
    <property type="entry name" value="Ppantetheine_attach_site"/>
</dbReference>
<dbReference type="InterPro" id="IPR025110">
    <property type="entry name" value="AMP-bd_C"/>
</dbReference>
<dbReference type="NCBIfam" id="TIGR01733">
    <property type="entry name" value="AA-adenyl-dom"/>
    <property type="match status" value="2"/>
</dbReference>
<dbReference type="InterPro" id="IPR000873">
    <property type="entry name" value="AMP-dep_synth/lig_dom"/>
</dbReference>
<proteinExistence type="inferred from homology"/>
<dbReference type="OrthoDB" id="6297021at2"/>
<dbReference type="EMBL" id="FOQU01000007">
    <property type="protein sequence ID" value="SFJ46955.1"/>
    <property type="molecule type" value="Genomic_DNA"/>
</dbReference>
<name>A0A1I3RKW5_9BURK</name>
<gene>
    <name evidence="7" type="ORF">SAMN05192543_107306</name>
</gene>
<dbReference type="InterPro" id="IPR045851">
    <property type="entry name" value="AMP-bd_C_sf"/>
</dbReference>
<dbReference type="Gene3D" id="1.10.1200.10">
    <property type="entry name" value="ACP-like"/>
    <property type="match status" value="2"/>
</dbReference>
<evidence type="ECO:0000256" key="5">
    <source>
        <dbReference type="ARBA" id="ARBA00022737"/>
    </source>
</evidence>
<dbReference type="SUPFAM" id="SSF52777">
    <property type="entry name" value="CoA-dependent acyltransferases"/>
    <property type="match status" value="8"/>
</dbReference>
<evidence type="ECO:0000259" key="6">
    <source>
        <dbReference type="PROSITE" id="PS50075"/>
    </source>
</evidence>
<comment type="cofactor">
    <cofactor evidence="1">
        <name>pantetheine 4'-phosphate</name>
        <dbReference type="ChEBI" id="CHEBI:47942"/>
    </cofactor>
</comment>
<dbReference type="SUPFAM" id="SSF56801">
    <property type="entry name" value="Acetyl-CoA synthetase-like"/>
    <property type="match status" value="2"/>
</dbReference>
<dbReference type="NCBIfam" id="NF003417">
    <property type="entry name" value="PRK04813.1"/>
    <property type="match status" value="2"/>
</dbReference>
<dbReference type="Gene3D" id="3.30.559.10">
    <property type="entry name" value="Chloramphenicol acetyltransferase-like domain"/>
    <property type="match status" value="4"/>
</dbReference>
<dbReference type="CDD" id="cd19531">
    <property type="entry name" value="LCL_NRPS-like"/>
    <property type="match status" value="1"/>
</dbReference>
<dbReference type="PROSITE" id="PS00455">
    <property type="entry name" value="AMP_BINDING"/>
    <property type="match status" value="2"/>
</dbReference>
<dbReference type="PROSITE" id="PS00012">
    <property type="entry name" value="PHOSPHOPANTETHEINE"/>
    <property type="match status" value="1"/>
</dbReference>
<dbReference type="InterPro" id="IPR036736">
    <property type="entry name" value="ACP-like_sf"/>
</dbReference>
<dbReference type="CDD" id="cd19543">
    <property type="entry name" value="DCL_NRPS"/>
    <property type="match status" value="2"/>
</dbReference>